<dbReference type="Proteomes" id="UP001600165">
    <property type="component" value="Unassembled WGS sequence"/>
</dbReference>
<proteinExistence type="predicted"/>
<sequence>MNRLTSVFLVFAALLLLAIGGTILLVPHTFYASDGIVLGNDPSLLSEIRPPGGLLASSGLLILLGAFRARLRSLSITLTVLVYGDFGLSRLVGFALDGMPSSNFVMATGVELIVAAIGLVMLCRQPGVDATVSANQL</sequence>
<dbReference type="RefSeq" id="WP_377962958.1">
    <property type="nucleotide sequence ID" value="NZ_JBHZOL010000036.1"/>
</dbReference>
<gene>
    <name evidence="2" type="ORF">ACFVKH_05945</name>
</gene>
<accession>A0ABW6ICN3</accession>
<keyword evidence="1" id="KW-0472">Membrane</keyword>
<dbReference type="EMBL" id="JBHZOL010000036">
    <property type="protein sequence ID" value="MFE4105809.1"/>
    <property type="molecule type" value="Genomic_DNA"/>
</dbReference>
<feature type="transmembrane region" description="Helical" evidence="1">
    <location>
        <begin position="104"/>
        <end position="123"/>
    </location>
</feature>
<feature type="transmembrane region" description="Helical" evidence="1">
    <location>
        <begin position="74"/>
        <end position="92"/>
    </location>
</feature>
<evidence type="ECO:0000256" key="1">
    <source>
        <dbReference type="SAM" id="Phobius"/>
    </source>
</evidence>
<comment type="caution">
    <text evidence="2">The sequence shown here is derived from an EMBL/GenBank/DDBJ whole genome shotgun (WGS) entry which is preliminary data.</text>
</comment>
<keyword evidence="3" id="KW-1185">Reference proteome</keyword>
<keyword evidence="1" id="KW-0812">Transmembrane</keyword>
<keyword evidence="1" id="KW-1133">Transmembrane helix</keyword>
<name>A0ABW6ICN3_9CYAN</name>
<evidence type="ECO:0000313" key="2">
    <source>
        <dbReference type="EMBL" id="MFE4105809.1"/>
    </source>
</evidence>
<dbReference type="Pfam" id="PF14248">
    <property type="entry name" value="DUF4345"/>
    <property type="match status" value="1"/>
</dbReference>
<reference evidence="2 3" key="1">
    <citation type="submission" date="2024-10" db="EMBL/GenBank/DDBJ databases">
        <authorList>
            <person name="Ratan Roy A."/>
            <person name="Morales Sandoval P.H."/>
            <person name="De Los Santos Villalobos S."/>
            <person name="Chakraborty S."/>
            <person name="Mukherjee J."/>
        </authorList>
    </citation>
    <scope>NUCLEOTIDE SEQUENCE [LARGE SCALE GENOMIC DNA]</scope>
    <source>
        <strain evidence="2 3">S1</strain>
    </source>
</reference>
<protein>
    <submittedName>
        <fullName evidence="2">DUF4345 domain-containing protein</fullName>
    </submittedName>
</protein>
<feature type="transmembrane region" description="Helical" evidence="1">
    <location>
        <begin position="48"/>
        <end position="67"/>
    </location>
</feature>
<organism evidence="2 3">
    <name type="scientific">Almyronema epifaneia S1</name>
    <dbReference type="NCBI Taxonomy" id="2991925"/>
    <lineage>
        <taxon>Bacteria</taxon>
        <taxon>Bacillati</taxon>
        <taxon>Cyanobacteriota</taxon>
        <taxon>Cyanophyceae</taxon>
        <taxon>Nodosilineales</taxon>
        <taxon>Nodosilineaceae</taxon>
        <taxon>Almyronema</taxon>
        <taxon>Almyronema epifaneia</taxon>
    </lineage>
</organism>
<dbReference type="InterPro" id="IPR025597">
    <property type="entry name" value="DUF4345"/>
</dbReference>
<evidence type="ECO:0000313" key="3">
    <source>
        <dbReference type="Proteomes" id="UP001600165"/>
    </source>
</evidence>